<dbReference type="GO" id="GO:0005829">
    <property type="term" value="C:cytosol"/>
    <property type="evidence" value="ECO:0007669"/>
    <property type="project" value="TreeGrafter"/>
</dbReference>
<dbReference type="GO" id="GO:0006598">
    <property type="term" value="P:polyamine catabolic process"/>
    <property type="evidence" value="ECO:0007669"/>
    <property type="project" value="TreeGrafter"/>
</dbReference>
<dbReference type="InterPro" id="IPR011697">
    <property type="entry name" value="Peptidase_C26"/>
</dbReference>
<dbReference type="PROSITE" id="PS51273">
    <property type="entry name" value="GATASE_TYPE_1"/>
    <property type="match status" value="1"/>
</dbReference>
<organism evidence="1">
    <name type="scientific">Caulobacter sp. 602-2</name>
    <dbReference type="NCBI Taxonomy" id="2710887"/>
    <lineage>
        <taxon>Bacteria</taxon>
        <taxon>Pseudomonadati</taxon>
        <taxon>Pseudomonadota</taxon>
        <taxon>Alphaproteobacteria</taxon>
        <taxon>Caulobacterales</taxon>
        <taxon>Caulobacteraceae</taxon>
        <taxon>Caulobacter</taxon>
    </lineage>
</organism>
<comment type="caution">
    <text evidence="1">The sequence shown here is derived from an EMBL/GenBank/DDBJ whole genome shotgun (WGS) entry which is preliminary data.</text>
</comment>
<dbReference type="EMBL" id="JAAKGT010000005">
    <property type="protein sequence ID" value="NGM50618.1"/>
    <property type="molecule type" value="Genomic_DNA"/>
</dbReference>
<dbReference type="GO" id="GO:0033969">
    <property type="term" value="F:gamma-glutamyl-gamma-aminobutyrate hydrolase activity"/>
    <property type="evidence" value="ECO:0007669"/>
    <property type="project" value="TreeGrafter"/>
</dbReference>
<accession>A0A6G4R0B4</accession>
<dbReference type="PANTHER" id="PTHR43235:SF1">
    <property type="entry name" value="GLUTAMINE AMIDOTRANSFERASE PB2B2.05-RELATED"/>
    <property type="match status" value="1"/>
</dbReference>
<dbReference type="AlphaFoldDB" id="A0A6G4R0B4"/>
<proteinExistence type="predicted"/>
<dbReference type="CDD" id="cd01745">
    <property type="entry name" value="GATase1_2"/>
    <property type="match status" value="1"/>
</dbReference>
<dbReference type="SUPFAM" id="SSF52317">
    <property type="entry name" value="Class I glutamine amidotransferase-like"/>
    <property type="match status" value="1"/>
</dbReference>
<sequence>MPARRRCCCRDLGSFQSFPHQGGRQVRPVAGVICCTRTVGIEPAQAVMNRYVEGAMRYADAAALLVPSMPGLMKASEVAARLDGLMLTGSPSNLDPVFYDEAVEDAPGPFDRDRDVMTRDLIKAMLDLGRPVFGVCRGFQEINVAFGGSLRRDMATSAELIAHHAPDEVDFNGMFDHRHPVDLTPGGVLATAFSAEQAVVNSVHYQGVDRLGEGLSVEARAQDGVVEAVSASVNGAPVLAVQWHPEWKPEANPQSQTFFQLFGRALRGSPLVVRETQT</sequence>
<gene>
    <name evidence="1" type="ORF">G5B46_13455</name>
</gene>
<evidence type="ECO:0000313" key="1">
    <source>
        <dbReference type="EMBL" id="NGM50618.1"/>
    </source>
</evidence>
<reference evidence="1" key="1">
    <citation type="submission" date="2020-02" db="EMBL/GenBank/DDBJ databases">
        <authorList>
            <person name="Gao J."/>
            <person name="Sun J."/>
        </authorList>
    </citation>
    <scope>NUCLEOTIDE SEQUENCE</scope>
    <source>
        <strain evidence="1">602-2</strain>
    </source>
</reference>
<dbReference type="Pfam" id="PF07722">
    <property type="entry name" value="Peptidase_C26"/>
    <property type="match status" value="1"/>
</dbReference>
<dbReference type="InterPro" id="IPR029062">
    <property type="entry name" value="Class_I_gatase-like"/>
</dbReference>
<dbReference type="InterPro" id="IPR044668">
    <property type="entry name" value="PuuD-like"/>
</dbReference>
<name>A0A6G4R0B4_9CAUL</name>
<protein>
    <submittedName>
        <fullName evidence="1">Gamma-glutamyl-gamma-aminobutyrate hydrolase family protein</fullName>
    </submittedName>
</protein>
<dbReference type="PANTHER" id="PTHR43235">
    <property type="entry name" value="GLUTAMINE AMIDOTRANSFERASE PB2B2.05-RELATED"/>
    <property type="match status" value="1"/>
</dbReference>
<dbReference type="Gene3D" id="3.40.50.880">
    <property type="match status" value="1"/>
</dbReference>
<keyword evidence="1" id="KW-0378">Hydrolase</keyword>